<evidence type="ECO:0000256" key="7">
    <source>
        <dbReference type="SAM" id="Phobius"/>
    </source>
</evidence>
<evidence type="ECO:0000256" key="2">
    <source>
        <dbReference type="ARBA" id="ARBA00010992"/>
    </source>
</evidence>
<feature type="transmembrane region" description="Helical" evidence="7">
    <location>
        <begin position="337"/>
        <end position="356"/>
    </location>
</feature>
<keyword evidence="6 7" id="KW-0472">Membrane</keyword>
<dbReference type="Proteomes" id="UP000632195">
    <property type="component" value="Unassembled WGS sequence"/>
</dbReference>
<dbReference type="GO" id="GO:0022857">
    <property type="term" value="F:transmembrane transporter activity"/>
    <property type="evidence" value="ECO:0007669"/>
    <property type="project" value="InterPro"/>
</dbReference>
<sequence length="474" mass="51472">MEQGKQVSIQDIMSRLDRTKATRFYWLLTLLSTIGGFLFGYDTSNIGTAMVFMPASYHSGALVEGYLVSGASLGAAIGALIAMALTDRYGRKSMLIFDAALYTVGAVLSAVTVDLAMLLISRTLIGLAVGADSAIATAYIAEYAPKGERGSLGILQQWMITVGILGAYLVGMATLFFAPGLAYTVDWRLMLGVAAIPSLIGLAFRFMMPESPRWLLLRGERKKALDALNKLGIQTSEQELSAVNIPEERKKFTLTKGMKRALLVAGLFMMFQQITGINIPFYYGPTVISSLHIFRAGSSVVYSQAYAVAASSILAVINVAATYIGFRLIDRLGRRSLALTGYIGMAVFGFVGTILLLEHILIGLLIAFAGFIIFFAFGVGGTGWIIQGEYFPTEVRGRLAGIVAFIDWIANFAIVEVFPLLRITIGLAYTEALFGILSVAAFIVFYFIMPMTKGKSVEEIAEMFEKGYSVRERA</sequence>
<feature type="transmembrane region" description="Helical" evidence="7">
    <location>
        <begin position="95"/>
        <end position="113"/>
    </location>
</feature>
<evidence type="ECO:0000256" key="4">
    <source>
        <dbReference type="ARBA" id="ARBA00022692"/>
    </source>
</evidence>
<comment type="similarity">
    <text evidence="2">Belongs to the major facilitator superfamily. Sugar transporter (TC 2.A.1.1) family.</text>
</comment>
<dbReference type="PRINTS" id="PR00171">
    <property type="entry name" value="SUGRTRNSPORT"/>
</dbReference>
<keyword evidence="3" id="KW-0813">Transport</keyword>
<feature type="transmembrane region" description="Helical" evidence="7">
    <location>
        <begin position="189"/>
        <end position="208"/>
    </location>
</feature>
<dbReference type="RefSeq" id="WP_188681432.1">
    <property type="nucleotide sequence ID" value="NZ_BMNY01000002.1"/>
</dbReference>
<dbReference type="PROSITE" id="PS50850">
    <property type="entry name" value="MFS"/>
    <property type="match status" value="1"/>
</dbReference>
<dbReference type="InterPro" id="IPR005829">
    <property type="entry name" value="Sugar_transporter_CS"/>
</dbReference>
<dbReference type="InterPro" id="IPR020846">
    <property type="entry name" value="MFS_dom"/>
</dbReference>
<feature type="transmembrane region" description="Helical" evidence="7">
    <location>
        <begin position="398"/>
        <end position="421"/>
    </location>
</feature>
<dbReference type="SUPFAM" id="SSF103473">
    <property type="entry name" value="MFS general substrate transporter"/>
    <property type="match status" value="1"/>
</dbReference>
<comment type="subcellular location">
    <subcellularLocation>
        <location evidence="1">Membrane</location>
        <topology evidence="1">Multi-pass membrane protein</topology>
    </subcellularLocation>
</comment>
<keyword evidence="10" id="KW-1185">Reference proteome</keyword>
<feature type="transmembrane region" description="Helical" evidence="7">
    <location>
        <begin position="119"/>
        <end position="141"/>
    </location>
</feature>
<proteinExistence type="inferred from homology"/>
<dbReference type="InterPro" id="IPR050814">
    <property type="entry name" value="Myo-inositol_Transporter"/>
</dbReference>
<dbReference type="Pfam" id="PF00083">
    <property type="entry name" value="Sugar_tr"/>
    <property type="match status" value="1"/>
</dbReference>
<dbReference type="InterPro" id="IPR005828">
    <property type="entry name" value="MFS_sugar_transport-like"/>
</dbReference>
<comment type="caution">
    <text evidence="9">The sequence shown here is derived from an EMBL/GenBank/DDBJ whole genome shotgun (WGS) entry which is preliminary data.</text>
</comment>
<dbReference type="EMBL" id="BMNY01000002">
    <property type="protein sequence ID" value="GGM76356.1"/>
    <property type="molecule type" value="Genomic_DNA"/>
</dbReference>
<dbReference type="PANTHER" id="PTHR48020:SF12">
    <property type="entry name" value="PROTON MYO-INOSITOL COTRANSPORTER"/>
    <property type="match status" value="1"/>
</dbReference>
<dbReference type="NCBIfam" id="TIGR00879">
    <property type="entry name" value="SP"/>
    <property type="match status" value="1"/>
</dbReference>
<organism evidence="9 10">
    <name type="scientific">Thermogymnomonas acidicola</name>
    <dbReference type="NCBI Taxonomy" id="399579"/>
    <lineage>
        <taxon>Archaea</taxon>
        <taxon>Methanobacteriati</taxon>
        <taxon>Thermoplasmatota</taxon>
        <taxon>Thermoplasmata</taxon>
        <taxon>Thermoplasmatales</taxon>
        <taxon>Thermogymnomonas</taxon>
    </lineage>
</organism>
<evidence type="ECO:0000313" key="9">
    <source>
        <dbReference type="EMBL" id="GGM76356.1"/>
    </source>
</evidence>
<feature type="transmembrane region" description="Helical" evidence="7">
    <location>
        <begin position="303"/>
        <end position="325"/>
    </location>
</feature>
<evidence type="ECO:0000256" key="6">
    <source>
        <dbReference type="ARBA" id="ARBA00023136"/>
    </source>
</evidence>
<reference evidence="9" key="1">
    <citation type="journal article" date="2014" name="Int. J. Syst. Evol. Microbiol.">
        <title>Complete genome sequence of Corynebacterium casei LMG S-19264T (=DSM 44701T), isolated from a smear-ripened cheese.</title>
        <authorList>
            <consortium name="US DOE Joint Genome Institute (JGI-PGF)"/>
            <person name="Walter F."/>
            <person name="Albersmeier A."/>
            <person name="Kalinowski J."/>
            <person name="Ruckert C."/>
        </authorList>
    </citation>
    <scope>NUCLEOTIDE SEQUENCE</scope>
    <source>
        <strain evidence="9">JCM 13583</strain>
    </source>
</reference>
<evidence type="ECO:0000313" key="10">
    <source>
        <dbReference type="Proteomes" id="UP000632195"/>
    </source>
</evidence>
<gene>
    <name evidence="9" type="ORF">GCM10007108_12860</name>
</gene>
<dbReference type="Gene3D" id="1.20.1250.20">
    <property type="entry name" value="MFS general substrate transporter like domains"/>
    <property type="match status" value="2"/>
</dbReference>
<feature type="transmembrane region" description="Helical" evidence="7">
    <location>
        <begin position="261"/>
        <end position="283"/>
    </location>
</feature>
<evidence type="ECO:0000256" key="3">
    <source>
        <dbReference type="ARBA" id="ARBA00022448"/>
    </source>
</evidence>
<dbReference type="PROSITE" id="PS00216">
    <property type="entry name" value="SUGAR_TRANSPORT_1"/>
    <property type="match status" value="1"/>
</dbReference>
<evidence type="ECO:0000259" key="8">
    <source>
        <dbReference type="PROSITE" id="PS50850"/>
    </source>
</evidence>
<feature type="transmembrane region" description="Helical" evidence="7">
    <location>
        <begin position="61"/>
        <end position="83"/>
    </location>
</feature>
<keyword evidence="4 7" id="KW-0812">Transmembrane</keyword>
<feature type="transmembrane region" description="Helical" evidence="7">
    <location>
        <begin position="362"/>
        <end position="386"/>
    </location>
</feature>
<dbReference type="InterPro" id="IPR036259">
    <property type="entry name" value="MFS_trans_sf"/>
</dbReference>
<feature type="transmembrane region" description="Helical" evidence="7">
    <location>
        <begin position="24"/>
        <end position="41"/>
    </location>
</feature>
<protein>
    <submittedName>
        <fullName evidence="9">MFS transporter</fullName>
    </submittedName>
</protein>
<dbReference type="AlphaFoldDB" id="A0AA37F9U5"/>
<evidence type="ECO:0000256" key="1">
    <source>
        <dbReference type="ARBA" id="ARBA00004141"/>
    </source>
</evidence>
<feature type="domain" description="Major facilitator superfamily (MFS) profile" evidence="8">
    <location>
        <begin position="28"/>
        <end position="453"/>
    </location>
</feature>
<evidence type="ECO:0000256" key="5">
    <source>
        <dbReference type="ARBA" id="ARBA00022989"/>
    </source>
</evidence>
<feature type="transmembrane region" description="Helical" evidence="7">
    <location>
        <begin position="427"/>
        <end position="448"/>
    </location>
</feature>
<dbReference type="InterPro" id="IPR003663">
    <property type="entry name" value="Sugar/inositol_transpt"/>
</dbReference>
<keyword evidence="5 7" id="KW-1133">Transmembrane helix</keyword>
<name>A0AA37F9U5_9ARCH</name>
<accession>A0AA37F9U5</accession>
<dbReference type="PROSITE" id="PS00217">
    <property type="entry name" value="SUGAR_TRANSPORT_2"/>
    <property type="match status" value="1"/>
</dbReference>
<dbReference type="GO" id="GO:0016020">
    <property type="term" value="C:membrane"/>
    <property type="evidence" value="ECO:0007669"/>
    <property type="project" value="UniProtKB-SubCell"/>
</dbReference>
<feature type="transmembrane region" description="Helical" evidence="7">
    <location>
        <begin position="162"/>
        <end position="183"/>
    </location>
</feature>
<reference evidence="9" key="2">
    <citation type="submission" date="2022-09" db="EMBL/GenBank/DDBJ databases">
        <authorList>
            <person name="Sun Q."/>
            <person name="Ohkuma M."/>
        </authorList>
    </citation>
    <scope>NUCLEOTIDE SEQUENCE</scope>
    <source>
        <strain evidence="9">JCM 13583</strain>
    </source>
</reference>
<dbReference type="PANTHER" id="PTHR48020">
    <property type="entry name" value="PROTON MYO-INOSITOL COTRANSPORTER"/>
    <property type="match status" value="1"/>
</dbReference>